<dbReference type="NCBIfam" id="NF033172">
    <property type="entry name" value="N_to_GlyXaaXaa"/>
    <property type="match status" value="1"/>
</dbReference>
<evidence type="ECO:0000313" key="2">
    <source>
        <dbReference type="Proteomes" id="UP000077355"/>
    </source>
</evidence>
<evidence type="ECO:0000313" key="1">
    <source>
        <dbReference type="EMBL" id="OAB47105.1"/>
    </source>
</evidence>
<accession>A0A162MCF8</accession>
<dbReference type="AlphaFoldDB" id="A0A162MCF8"/>
<keyword evidence="2" id="KW-1185">Reference proteome</keyword>
<dbReference type="EMBL" id="LVJI01000011">
    <property type="protein sequence ID" value="OAB47105.1"/>
    <property type="molecule type" value="Genomic_DNA"/>
</dbReference>
<sequence length="106" mass="11607">MNAFLPCNGEAQTLLSIIIELGEVVPPALTNPTILNIANLHNVLQELRLFVINSNFEVDPTEILSILELTIVSTEVTPFSVTSVGTNLQQLLEQLLAYVLVYSPCL</sequence>
<name>A0A162MCF8_9BACL</name>
<comment type="caution">
    <text evidence="1">The sequence shown here is derived from an EMBL/GenBank/DDBJ whole genome shotgun (WGS) entry which is preliminary data.</text>
</comment>
<dbReference type="InterPro" id="IPR048009">
    <property type="entry name" value="NGRR_dom"/>
</dbReference>
<reference evidence="1 2" key="1">
    <citation type="submission" date="2016-03" db="EMBL/GenBank/DDBJ databases">
        <title>Draft genome sequence of Paenibacillus antarcticus CECT 5836.</title>
        <authorList>
            <person name="Shin S.-K."/>
            <person name="Yi H."/>
        </authorList>
    </citation>
    <scope>NUCLEOTIDE SEQUENCE [LARGE SCALE GENOMIC DNA]</scope>
    <source>
        <strain evidence="1 2">CECT 5836</strain>
    </source>
</reference>
<dbReference type="RefSeq" id="WP_068648360.1">
    <property type="nucleotide sequence ID" value="NZ_CP043611.1"/>
</dbReference>
<gene>
    <name evidence="1" type="ORF">PBAT_08025</name>
</gene>
<protein>
    <recommendedName>
        <fullName evidence="3">Collagen-like repeat preface domain-containing protein</fullName>
    </recommendedName>
</protein>
<evidence type="ECO:0008006" key="3">
    <source>
        <dbReference type="Google" id="ProtNLM"/>
    </source>
</evidence>
<dbReference type="OrthoDB" id="1685113at2"/>
<dbReference type="Proteomes" id="UP000077355">
    <property type="component" value="Unassembled WGS sequence"/>
</dbReference>
<proteinExistence type="predicted"/>
<organism evidence="1 2">
    <name type="scientific">Paenibacillus antarcticus</name>
    <dbReference type="NCBI Taxonomy" id="253703"/>
    <lineage>
        <taxon>Bacteria</taxon>
        <taxon>Bacillati</taxon>
        <taxon>Bacillota</taxon>
        <taxon>Bacilli</taxon>
        <taxon>Bacillales</taxon>
        <taxon>Paenibacillaceae</taxon>
        <taxon>Paenibacillus</taxon>
    </lineage>
</organism>